<keyword evidence="1" id="KW-0032">Aminotransferase</keyword>
<dbReference type="Gene3D" id="3.90.1150.10">
    <property type="entry name" value="Aspartate Aminotransferase, domain 1"/>
    <property type="match status" value="1"/>
</dbReference>
<evidence type="ECO:0000259" key="4">
    <source>
        <dbReference type="Pfam" id="PF00155"/>
    </source>
</evidence>
<dbReference type="AlphaFoldDB" id="A0A0C2T0Q8"/>
<evidence type="ECO:0000256" key="1">
    <source>
        <dbReference type="ARBA" id="ARBA00022576"/>
    </source>
</evidence>
<dbReference type="Pfam" id="PF00155">
    <property type="entry name" value="Aminotran_1_2"/>
    <property type="match status" value="1"/>
</dbReference>
<evidence type="ECO:0000256" key="3">
    <source>
        <dbReference type="ARBA" id="ARBA00022898"/>
    </source>
</evidence>
<dbReference type="InterPro" id="IPR015421">
    <property type="entry name" value="PyrdxlP-dep_Trfase_major"/>
</dbReference>
<dbReference type="InterPro" id="IPR004839">
    <property type="entry name" value="Aminotransferase_I/II_large"/>
</dbReference>
<dbReference type="STRING" id="946122.A0A0C2T0Q8"/>
<dbReference type="PRINTS" id="PR00753">
    <property type="entry name" value="ACCSYNTHASE"/>
</dbReference>
<dbReference type="GO" id="GO:0030170">
    <property type="term" value="F:pyridoxal phosphate binding"/>
    <property type="evidence" value="ECO:0007669"/>
    <property type="project" value="InterPro"/>
</dbReference>
<dbReference type="GO" id="GO:0008483">
    <property type="term" value="F:transaminase activity"/>
    <property type="evidence" value="ECO:0007669"/>
    <property type="project" value="UniProtKB-KW"/>
</dbReference>
<sequence length="427" mass="47159">MSPHLSKRGKQTIPLLERTGEYTEPPVYFPSLGRHPRDDDLVNLATAENWLLRDKLVPKFQKYISTNFTTSDLSYVSGLGGAPQLLQGLADFFNTYFGPLTQVDPSQIVTGPGASHLLESVLYHLCDPDEAVLIQTPYWPGFDDALTLRDDFVATHVNVQFDGVGADPFEPDIVNAYQFALNSSPTKVRAIIVCNPQNPLGRCYSVEALEALLLFAEENDLQVLVDELYGLSVFSPVDTFHSVLSIDLNKLGVVHRGKDMNSSGIRLGILITQANSVLRDSVAAQQQSKLSSFTSVAATQLLQDTPFLSEIVASNTVLLRSNFYVALSFLHFHRVPFILPTAGVFVFANFLAITGRPLTEEEESKLEGEFRDQGVRINGGNHFHSISPGYFRLIFAVEREKLVTGLHRIEETLGLNGWTDTKGGDSI</sequence>
<dbReference type="Proteomes" id="UP000054549">
    <property type="component" value="Unassembled WGS sequence"/>
</dbReference>
<protein>
    <recommendedName>
        <fullName evidence="4">Aminotransferase class I/classII large domain-containing protein</fullName>
    </recommendedName>
</protein>
<dbReference type="SUPFAM" id="SSF53383">
    <property type="entry name" value="PLP-dependent transferases"/>
    <property type="match status" value="1"/>
</dbReference>
<accession>A0A0C2T0Q8</accession>
<organism evidence="5 6">
    <name type="scientific">Amanita muscaria (strain Koide BX008)</name>
    <dbReference type="NCBI Taxonomy" id="946122"/>
    <lineage>
        <taxon>Eukaryota</taxon>
        <taxon>Fungi</taxon>
        <taxon>Dikarya</taxon>
        <taxon>Basidiomycota</taxon>
        <taxon>Agaricomycotina</taxon>
        <taxon>Agaricomycetes</taxon>
        <taxon>Agaricomycetidae</taxon>
        <taxon>Agaricales</taxon>
        <taxon>Pluteineae</taxon>
        <taxon>Amanitaceae</taxon>
        <taxon>Amanita</taxon>
    </lineage>
</organism>
<dbReference type="InParanoid" id="A0A0C2T0Q8"/>
<dbReference type="InterPro" id="IPR015424">
    <property type="entry name" value="PyrdxlP-dep_Trfase"/>
</dbReference>
<dbReference type="EMBL" id="KN818306">
    <property type="protein sequence ID" value="KIL59994.1"/>
    <property type="molecule type" value="Genomic_DNA"/>
</dbReference>
<keyword evidence="3" id="KW-0663">Pyridoxal phosphate</keyword>
<name>A0A0C2T0Q8_AMAMK</name>
<dbReference type="HOGENOM" id="CLU_017584_1_2_1"/>
<dbReference type="PANTHER" id="PTHR43795:SF32">
    <property type="entry name" value="AMINOTRANSFERASE GLII-RELATED"/>
    <property type="match status" value="1"/>
</dbReference>
<keyword evidence="6" id="KW-1185">Reference proteome</keyword>
<evidence type="ECO:0000256" key="2">
    <source>
        <dbReference type="ARBA" id="ARBA00022679"/>
    </source>
</evidence>
<keyword evidence="2" id="KW-0808">Transferase</keyword>
<dbReference type="InterPro" id="IPR015422">
    <property type="entry name" value="PyrdxlP-dep_Trfase_small"/>
</dbReference>
<dbReference type="InterPro" id="IPR050478">
    <property type="entry name" value="Ethylene_sulfur-biosynth"/>
</dbReference>
<dbReference type="PANTHER" id="PTHR43795">
    <property type="entry name" value="BIFUNCTIONAL ASPARTATE AMINOTRANSFERASE AND GLUTAMATE/ASPARTATE-PREPHENATE AMINOTRANSFERASE-RELATED"/>
    <property type="match status" value="1"/>
</dbReference>
<dbReference type="Gene3D" id="3.40.640.10">
    <property type="entry name" value="Type I PLP-dependent aspartate aminotransferase-like (Major domain)"/>
    <property type="match status" value="1"/>
</dbReference>
<dbReference type="OrthoDB" id="7042322at2759"/>
<proteinExistence type="predicted"/>
<dbReference type="CDD" id="cd00609">
    <property type="entry name" value="AAT_like"/>
    <property type="match status" value="1"/>
</dbReference>
<gene>
    <name evidence="5" type="ORF">M378DRAFT_180621</name>
</gene>
<evidence type="ECO:0000313" key="6">
    <source>
        <dbReference type="Proteomes" id="UP000054549"/>
    </source>
</evidence>
<dbReference type="GO" id="GO:0006520">
    <property type="term" value="P:amino acid metabolic process"/>
    <property type="evidence" value="ECO:0007669"/>
    <property type="project" value="TreeGrafter"/>
</dbReference>
<feature type="domain" description="Aminotransferase class I/classII large" evidence="4">
    <location>
        <begin position="41"/>
        <end position="409"/>
    </location>
</feature>
<evidence type="ECO:0000313" key="5">
    <source>
        <dbReference type="EMBL" id="KIL59994.1"/>
    </source>
</evidence>
<reference evidence="5 6" key="1">
    <citation type="submission" date="2014-04" db="EMBL/GenBank/DDBJ databases">
        <title>Evolutionary Origins and Diversification of the Mycorrhizal Mutualists.</title>
        <authorList>
            <consortium name="DOE Joint Genome Institute"/>
            <consortium name="Mycorrhizal Genomics Consortium"/>
            <person name="Kohler A."/>
            <person name="Kuo A."/>
            <person name="Nagy L.G."/>
            <person name="Floudas D."/>
            <person name="Copeland A."/>
            <person name="Barry K.W."/>
            <person name="Cichocki N."/>
            <person name="Veneault-Fourrey C."/>
            <person name="LaButti K."/>
            <person name="Lindquist E.A."/>
            <person name="Lipzen A."/>
            <person name="Lundell T."/>
            <person name="Morin E."/>
            <person name="Murat C."/>
            <person name="Riley R."/>
            <person name="Ohm R."/>
            <person name="Sun H."/>
            <person name="Tunlid A."/>
            <person name="Henrissat B."/>
            <person name="Grigoriev I.V."/>
            <person name="Hibbett D.S."/>
            <person name="Martin F."/>
        </authorList>
    </citation>
    <scope>NUCLEOTIDE SEQUENCE [LARGE SCALE GENOMIC DNA]</scope>
    <source>
        <strain evidence="5 6">Koide BX008</strain>
    </source>
</reference>